<name>A0ACB8RAX5_9AGAM</name>
<keyword evidence="2" id="KW-1185">Reference proteome</keyword>
<reference evidence="1" key="2">
    <citation type="journal article" date="2022" name="New Phytol.">
        <title>Evolutionary transition to the ectomycorrhizal habit in the genomes of a hyperdiverse lineage of mushroom-forming fungi.</title>
        <authorList>
            <person name="Looney B."/>
            <person name="Miyauchi S."/>
            <person name="Morin E."/>
            <person name="Drula E."/>
            <person name="Courty P.E."/>
            <person name="Kohler A."/>
            <person name="Kuo A."/>
            <person name="LaButti K."/>
            <person name="Pangilinan J."/>
            <person name="Lipzen A."/>
            <person name="Riley R."/>
            <person name="Andreopoulos W."/>
            <person name="He G."/>
            <person name="Johnson J."/>
            <person name="Nolan M."/>
            <person name="Tritt A."/>
            <person name="Barry K.W."/>
            <person name="Grigoriev I.V."/>
            <person name="Nagy L.G."/>
            <person name="Hibbett D."/>
            <person name="Henrissat B."/>
            <person name="Matheny P.B."/>
            <person name="Labbe J."/>
            <person name="Martin F.M."/>
        </authorList>
    </citation>
    <scope>NUCLEOTIDE SEQUENCE</scope>
    <source>
        <strain evidence="1">FP105234-sp</strain>
    </source>
</reference>
<evidence type="ECO:0000313" key="2">
    <source>
        <dbReference type="Proteomes" id="UP000814033"/>
    </source>
</evidence>
<proteinExistence type="predicted"/>
<reference evidence="1" key="1">
    <citation type="submission" date="2021-02" db="EMBL/GenBank/DDBJ databases">
        <authorList>
            <consortium name="DOE Joint Genome Institute"/>
            <person name="Ahrendt S."/>
            <person name="Looney B.P."/>
            <person name="Miyauchi S."/>
            <person name="Morin E."/>
            <person name="Drula E."/>
            <person name="Courty P.E."/>
            <person name="Chicoki N."/>
            <person name="Fauchery L."/>
            <person name="Kohler A."/>
            <person name="Kuo A."/>
            <person name="Labutti K."/>
            <person name="Pangilinan J."/>
            <person name="Lipzen A."/>
            <person name="Riley R."/>
            <person name="Andreopoulos W."/>
            <person name="He G."/>
            <person name="Johnson J."/>
            <person name="Barry K.W."/>
            <person name="Grigoriev I.V."/>
            <person name="Nagy L."/>
            <person name="Hibbett D."/>
            <person name="Henrissat B."/>
            <person name="Matheny P.B."/>
            <person name="Labbe J."/>
            <person name="Martin F."/>
        </authorList>
    </citation>
    <scope>NUCLEOTIDE SEQUENCE</scope>
    <source>
        <strain evidence="1">FP105234-sp</strain>
    </source>
</reference>
<gene>
    <name evidence="1" type="ORF">FA95DRAFT_714810</name>
</gene>
<sequence length="235" mass="26419">MDPTTDLTFADIERAARSATRVLQDRGLVCCLFGSAGSAYLAEIGRVPGDVDIIVMPGDYQDAESIKDLLVGADARFFLLASRRRDATHRVLWFRLPGYMTTQRRVKVDILVPPCGDLHIPHLHEGRIVHVKGIPVLQLFGLLLLKVQGWWQHRTSNRSDFKAKQDADLSDIRALATVAELMNLHWNVEIYKWPSDFIERGEVHVNKLITRKGADGRKISGMGFRASFRALGFDA</sequence>
<evidence type="ECO:0000313" key="1">
    <source>
        <dbReference type="EMBL" id="KAI0041234.1"/>
    </source>
</evidence>
<dbReference type="EMBL" id="MU276135">
    <property type="protein sequence ID" value="KAI0041234.1"/>
    <property type="molecule type" value="Genomic_DNA"/>
</dbReference>
<dbReference type="Proteomes" id="UP000814033">
    <property type="component" value="Unassembled WGS sequence"/>
</dbReference>
<accession>A0ACB8RAX5</accession>
<organism evidence="1 2">
    <name type="scientific">Auriscalpium vulgare</name>
    <dbReference type="NCBI Taxonomy" id="40419"/>
    <lineage>
        <taxon>Eukaryota</taxon>
        <taxon>Fungi</taxon>
        <taxon>Dikarya</taxon>
        <taxon>Basidiomycota</taxon>
        <taxon>Agaricomycotina</taxon>
        <taxon>Agaricomycetes</taxon>
        <taxon>Russulales</taxon>
        <taxon>Auriscalpiaceae</taxon>
        <taxon>Auriscalpium</taxon>
    </lineage>
</organism>
<comment type="caution">
    <text evidence="1">The sequence shown here is derived from an EMBL/GenBank/DDBJ whole genome shotgun (WGS) entry which is preliminary data.</text>
</comment>
<protein>
    <submittedName>
        <fullName evidence="1">Uncharacterized protein</fullName>
    </submittedName>
</protein>